<dbReference type="EMBL" id="JRPE02000001">
    <property type="protein sequence ID" value="TLD93879.1"/>
    <property type="molecule type" value="Genomic_DNA"/>
</dbReference>
<dbReference type="RefSeq" id="WP_034585297.1">
    <property type="nucleotide sequence ID" value="NZ_JRPE02000001.1"/>
</dbReference>
<sequence length="96" mass="10979">MKKICFSLFIICGICFSQQSGNFLQNAEKKCRKGEGSGLDCNLVIESYERGVPAYGIRKNPRKAIEIAEILCNSKHHSASIFCQMEDKLREKYNIW</sequence>
<gene>
    <name evidence="1" type="ORF">LS74_000580</name>
</gene>
<organism evidence="1 2">
    <name type="scientific">Helicobacter magdeburgensis</name>
    <dbReference type="NCBI Taxonomy" id="471858"/>
    <lineage>
        <taxon>Bacteria</taxon>
        <taxon>Pseudomonadati</taxon>
        <taxon>Campylobacterota</taxon>
        <taxon>Epsilonproteobacteria</taxon>
        <taxon>Campylobacterales</taxon>
        <taxon>Helicobacteraceae</taxon>
        <taxon>Helicobacter</taxon>
    </lineage>
</organism>
<comment type="caution">
    <text evidence="1">The sequence shown here is derived from an EMBL/GenBank/DDBJ whole genome shotgun (WGS) entry which is preliminary data.</text>
</comment>
<reference evidence="1 2" key="1">
    <citation type="journal article" date="2014" name="Genome Announc.">
        <title>Draft genome sequences of eight enterohepatic helicobacter species isolated from both laboratory and wild rodents.</title>
        <authorList>
            <person name="Sheh A."/>
            <person name="Shen Z."/>
            <person name="Fox J.G."/>
        </authorList>
    </citation>
    <scope>NUCLEOTIDE SEQUENCE [LARGE SCALE GENOMIC DNA]</scope>
    <source>
        <strain evidence="1 2">MIT 96-1001</strain>
    </source>
</reference>
<evidence type="ECO:0000313" key="2">
    <source>
        <dbReference type="Proteomes" id="UP000029921"/>
    </source>
</evidence>
<proteinExistence type="predicted"/>
<name>A0A4U8T315_9HELI</name>
<keyword evidence="2" id="KW-1185">Reference proteome</keyword>
<accession>A0A4U8T315</accession>
<evidence type="ECO:0008006" key="3">
    <source>
        <dbReference type="Google" id="ProtNLM"/>
    </source>
</evidence>
<evidence type="ECO:0000313" key="1">
    <source>
        <dbReference type="EMBL" id="TLD93879.1"/>
    </source>
</evidence>
<dbReference type="AlphaFoldDB" id="A0A4U8T315"/>
<dbReference type="Proteomes" id="UP000029921">
    <property type="component" value="Unassembled WGS sequence"/>
</dbReference>
<protein>
    <recommendedName>
        <fullName evidence="3">Sel1 repeat family protein</fullName>
    </recommendedName>
</protein>